<dbReference type="Gene3D" id="2.60.410.10">
    <property type="entry name" value="D-Ala-D-Ala carboxypeptidase, C-terminal domain"/>
    <property type="match status" value="1"/>
</dbReference>
<dbReference type="InterPro" id="IPR037167">
    <property type="entry name" value="Peptidase_S11_C_sf"/>
</dbReference>
<keyword evidence="4 11" id="KW-0378">Hydrolase</keyword>
<evidence type="ECO:0000256" key="4">
    <source>
        <dbReference type="ARBA" id="ARBA00022801"/>
    </source>
</evidence>
<dbReference type="Gene3D" id="3.40.710.10">
    <property type="entry name" value="DD-peptidase/beta-lactamase superfamily"/>
    <property type="match status" value="1"/>
</dbReference>
<dbReference type="RefSeq" id="WP_008824886.1">
    <property type="nucleotide sequence ID" value="NZ_AFNU02000004.1"/>
</dbReference>
<evidence type="ECO:0000256" key="5">
    <source>
        <dbReference type="ARBA" id="ARBA00022960"/>
    </source>
</evidence>
<evidence type="ECO:0000256" key="6">
    <source>
        <dbReference type="ARBA" id="ARBA00022984"/>
    </source>
</evidence>
<dbReference type="EMBL" id="AFNU02000004">
    <property type="protein sequence ID" value="ERJ12532.1"/>
    <property type="molecule type" value="Genomic_DNA"/>
</dbReference>
<organism evidence="11 12">
    <name type="scientific">Haloplasma contractile SSD-17B</name>
    <dbReference type="NCBI Taxonomy" id="1033810"/>
    <lineage>
        <taxon>Bacteria</taxon>
        <taxon>Bacillati</taxon>
        <taxon>Mycoplasmatota</taxon>
        <taxon>Mollicutes</taxon>
        <taxon>Haloplasmatales</taxon>
        <taxon>Haloplasmataceae</taxon>
        <taxon>Haloplasma</taxon>
    </lineage>
</organism>
<dbReference type="GO" id="GO:0071555">
    <property type="term" value="P:cell wall organization"/>
    <property type="evidence" value="ECO:0007669"/>
    <property type="project" value="UniProtKB-KW"/>
</dbReference>
<evidence type="ECO:0000256" key="9">
    <source>
        <dbReference type="SAM" id="SignalP"/>
    </source>
</evidence>
<dbReference type="InterPro" id="IPR012338">
    <property type="entry name" value="Beta-lactam/transpept-like"/>
</dbReference>
<comment type="caution">
    <text evidence="11">The sequence shown here is derived from an EMBL/GenBank/DDBJ whole genome shotgun (WGS) entry which is preliminary data.</text>
</comment>
<dbReference type="PANTHER" id="PTHR21581">
    <property type="entry name" value="D-ALANYL-D-ALANINE CARBOXYPEPTIDASE"/>
    <property type="match status" value="1"/>
</dbReference>
<dbReference type="PRINTS" id="PR00725">
    <property type="entry name" value="DADACBPTASE1"/>
</dbReference>
<protein>
    <submittedName>
        <fullName evidence="11">D-alanyl-D-alanine carboxypeptidase protein</fullName>
        <ecNumber evidence="11">3.4.16.4</ecNumber>
    </submittedName>
</protein>
<dbReference type="InterPro" id="IPR015956">
    <property type="entry name" value="Peniciliin-bd_prot_C_sf"/>
</dbReference>
<dbReference type="Proteomes" id="UP000005707">
    <property type="component" value="Unassembled WGS sequence"/>
</dbReference>
<keyword evidence="11" id="KW-0645">Protease</keyword>
<keyword evidence="6" id="KW-0573">Peptidoglycan synthesis</keyword>
<dbReference type="InterPro" id="IPR001967">
    <property type="entry name" value="Peptidase_S11_N"/>
</dbReference>
<gene>
    <name evidence="11" type="primary">dacA</name>
    <name evidence="11" type="ORF">HLPCO_001518</name>
</gene>
<comment type="function">
    <text evidence="1">Removes C-terminal D-alanyl residues from sugar-peptide cell wall precursors.</text>
</comment>
<proteinExistence type="inferred from homology"/>
<feature type="signal peptide" evidence="9">
    <location>
        <begin position="1"/>
        <end position="19"/>
    </location>
</feature>
<dbReference type="GO" id="GO:0008360">
    <property type="term" value="P:regulation of cell shape"/>
    <property type="evidence" value="ECO:0007669"/>
    <property type="project" value="UniProtKB-KW"/>
</dbReference>
<evidence type="ECO:0000259" key="10">
    <source>
        <dbReference type="Pfam" id="PF00768"/>
    </source>
</evidence>
<feature type="chain" id="PRO_5003360065" evidence="9">
    <location>
        <begin position="20"/>
        <end position="492"/>
    </location>
</feature>
<dbReference type="SUPFAM" id="SSF69189">
    <property type="entry name" value="Penicillin-binding protein associated domain"/>
    <property type="match status" value="1"/>
</dbReference>
<dbReference type="Pfam" id="PF00768">
    <property type="entry name" value="Peptidase_S11"/>
    <property type="match status" value="1"/>
</dbReference>
<feature type="domain" description="Peptidase S11 D-alanyl-D-alanine carboxypeptidase A N-terminal" evidence="10">
    <location>
        <begin position="56"/>
        <end position="256"/>
    </location>
</feature>
<dbReference type="EC" id="3.4.16.4" evidence="11"/>
<dbReference type="eggNOG" id="COG1686">
    <property type="taxonomic scope" value="Bacteria"/>
</dbReference>
<dbReference type="STRING" id="1033810.HLPCO_001518"/>
<dbReference type="OrthoDB" id="9791132at2"/>
<evidence type="ECO:0000256" key="3">
    <source>
        <dbReference type="ARBA" id="ARBA00022729"/>
    </source>
</evidence>
<evidence type="ECO:0000256" key="7">
    <source>
        <dbReference type="ARBA" id="ARBA00023316"/>
    </source>
</evidence>
<dbReference type="GO" id="GO:0006508">
    <property type="term" value="P:proteolysis"/>
    <property type="evidence" value="ECO:0007669"/>
    <property type="project" value="InterPro"/>
</dbReference>
<keyword evidence="12" id="KW-1185">Reference proteome</keyword>
<evidence type="ECO:0000256" key="1">
    <source>
        <dbReference type="ARBA" id="ARBA00003217"/>
    </source>
</evidence>
<evidence type="ECO:0000313" key="11">
    <source>
        <dbReference type="EMBL" id="ERJ12532.1"/>
    </source>
</evidence>
<dbReference type="PANTHER" id="PTHR21581:SF11">
    <property type="entry name" value="D-ALANYL-D-ALANINE CARBOXYPEPTIDASE DACA"/>
    <property type="match status" value="1"/>
</dbReference>
<keyword evidence="3 9" id="KW-0732">Signal</keyword>
<accession>F7PWU1</accession>
<dbReference type="GO" id="GO:0009002">
    <property type="term" value="F:serine-type D-Ala-D-Ala carboxypeptidase activity"/>
    <property type="evidence" value="ECO:0007669"/>
    <property type="project" value="UniProtKB-EC"/>
</dbReference>
<keyword evidence="7" id="KW-0961">Cell wall biogenesis/degradation</keyword>
<dbReference type="InParanoid" id="F7PWU1"/>
<dbReference type="InterPro" id="IPR018044">
    <property type="entry name" value="Peptidase_S11"/>
</dbReference>
<keyword evidence="5" id="KW-0133">Cell shape</keyword>
<reference evidence="11 12" key="2">
    <citation type="journal article" date="2013" name="PLoS ONE">
        <title>INDIGO - INtegrated Data Warehouse of MIcrobial GenOmes with Examples from the Red Sea Extremophiles.</title>
        <authorList>
            <person name="Alam I."/>
            <person name="Antunes A."/>
            <person name="Kamau A.A."/>
            <person name="Ba Alawi W."/>
            <person name="Kalkatawi M."/>
            <person name="Stingl U."/>
            <person name="Bajic V.B."/>
        </authorList>
    </citation>
    <scope>NUCLEOTIDE SEQUENCE [LARGE SCALE GENOMIC DNA]</scope>
    <source>
        <strain evidence="11 12">SSD-17B</strain>
    </source>
</reference>
<dbReference type="AlphaFoldDB" id="F7PWU1"/>
<keyword evidence="11" id="KW-0121">Carboxypeptidase</keyword>
<dbReference type="SUPFAM" id="SSF56601">
    <property type="entry name" value="beta-lactamase/transpeptidase-like"/>
    <property type="match status" value="1"/>
</dbReference>
<evidence type="ECO:0000256" key="2">
    <source>
        <dbReference type="ARBA" id="ARBA00007164"/>
    </source>
</evidence>
<evidence type="ECO:0000313" key="12">
    <source>
        <dbReference type="Proteomes" id="UP000005707"/>
    </source>
</evidence>
<sequence length="492" mass="56642">MIKKVVALFIITSISLMIASMHDVHSLETKAQTSDDLWKTEILSSIEDSHYEQLVSAIVIDANTGQILLQTNEDTEFPVGGLTKLMLLYITFEEINKMDNDFYLGSKVTASSIVRKYSEQFTYWNAMDMYKDVDYNLQSLIESIAVYSANDASVAIAEHLKGSENKFVNYMNERALLMGIDSTFYNVTGLNNNEVLNRDIYNELDEPEIEKDVLNELSAKEVALLSYKLVKDFPEVISYTALDEVQHPKIQNRIDYSSNGLLDDLKNEPNILPYPFEYPGVFGLMTGQMDKGEDTYYSYVNYYEQDADNKFITVVCTKSNHLEEELSRGDQIVRDDYDPYDRFRITTEILDYLKNYEKVIINNDRLTENSETLSIPVYKGKSKSVKYEISGEQYVYYDNPDQLEFSISIKQDDQFFNKNKLIAPLEKGTTIGQANIKVKNIDINYITENQEENLTYDIVLSEDVNRANIFKLIGIEISETITNFVDWIISLF</sequence>
<reference evidence="11 12" key="1">
    <citation type="journal article" date="2011" name="J. Bacteriol.">
        <title>Genome sequence of Haloplasma contractile, an unusual contractile bacterium from a deep-sea anoxic brine lake.</title>
        <authorList>
            <person name="Antunes A."/>
            <person name="Alam I."/>
            <person name="El Dorry H."/>
            <person name="Siam R."/>
            <person name="Robertson A."/>
            <person name="Bajic V.B."/>
            <person name="Stingl U."/>
        </authorList>
    </citation>
    <scope>NUCLEOTIDE SEQUENCE [LARGE SCALE GENOMIC DNA]</scope>
    <source>
        <strain evidence="11 12">SSD-17B</strain>
    </source>
</reference>
<evidence type="ECO:0000256" key="8">
    <source>
        <dbReference type="RuleBase" id="RU004016"/>
    </source>
</evidence>
<dbReference type="GO" id="GO:0009252">
    <property type="term" value="P:peptidoglycan biosynthetic process"/>
    <property type="evidence" value="ECO:0007669"/>
    <property type="project" value="UniProtKB-KW"/>
</dbReference>
<name>F7PWU1_9MOLU</name>
<comment type="similarity">
    <text evidence="2 8">Belongs to the peptidase S11 family.</text>
</comment>